<dbReference type="EMBL" id="LAZR01050935">
    <property type="protein sequence ID" value="KKK86247.1"/>
    <property type="molecule type" value="Genomic_DNA"/>
</dbReference>
<proteinExistence type="predicted"/>
<protein>
    <submittedName>
        <fullName evidence="1">Uncharacterized protein</fullName>
    </submittedName>
</protein>
<name>A0A0F8YXR6_9ZZZZ</name>
<comment type="caution">
    <text evidence="1">The sequence shown here is derived from an EMBL/GenBank/DDBJ whole genome shotgun (WGS) entry which is preliminary data.</text>
</comment>
<evidence type="ECO:0000313" key="1">
    <source>
        <dbReference type="EMBL" id="KKK86247.1"/>
    </source>
</evidence>
<organism evidence="1">
    <name type="scientific">marine sediment metagenome</name>
    <dbReference type="NCBI Taxonomy" id="412755"/>
    <lineage>
        <taxon>unclassified sequences</taxon>
        <taxon>metagenomes</taxon>
        <taxon>ecological metagenomes</taxon>
    </lineage>
</organism>
<gene>
    <name evidence="1" type="ORF">LCGC14_2765170</name>
</gene>
<reference evidence="1" key="1">
    <citation type="journal article" date="2015" name="Nature">
        <title>Complex archaea that bridge the gap between prokaryotes and eukaryotes.</title>
        <authorList>
            <person name="Spang A."/>
            <person name="Saw J.H."/>
            <person name="Jorgensen S.L."/>
            <person name="Zaremba-Niedzwiedzka K."/>
            <person name="Martijn J."/>
            <person name="Lind A.E."/>
            <person name="van Eijk R."/>
            <person name="Schleper C."/>
            <person name="Guy L."/>
            <person name="Ettema T.J."/>
        </authorList>
    </citation>
    <scope>NUCLEOTIDE SEQUENCE</scope>
</reference>
<feature type="non-terminal residue" evidence="1">
    <location>
        <position position="64"/>
    </location>
</feature>
<accession>A0A0F8YXR6</accession>
<sequence length="64" mass="7110">MKKAGPLPRIEQGKHNIFNGLVKRKFETKLRIIPMLNNTIMYINQAPQLSIGSVRVGVGQPVPA</sequence>
<dbReference type="AlphaFoldDB" id="A0A0F8YXR6"/>